<dbReference type="InterPro" id="IPR026634">
    <property type="entry name" value="TPST-like"/>
</dbReference>
<dbReference type="Pfam" id="PF13469">
    <property type="entry name" value="Sulfotransfer_3"/>
    <property type="match status" value="1"/>
</dbReference>
<evidence type="ECO:0000313" key="3">
    <source>
        <dbReference type="Proteomes" id="UP000760472"/>
    </source>
</evidence>
<dbReference type="Gene3D" id="3.40.50.300">
    <property type="entry name" value="P-loop containing nucleotide triphosphate hydrolases"/>
    <property type="match status" value="1"/>
</dbReference>
<organism evidence="2 3">
    <name type="scientific">Amphritea pacifica</name>
    <dbReference type="NCBI Taxonomy" id="2811233"/>
    <lineage>
        <taxon>Bacteria</taxon>
        <taxon>Pseudomonadati</taxon>
        <taxon>Pseudomonadota</taxon>
        <taxon>Gammaproteobacteria</taxon>
        <taxon>Oceanospirillales</taxon>
        <taxon>Oceanospirillaceae</taxon>
        <taxon>Amphritea</taxon>
    </lineage>
</organism>
<dbReference type="PANTHER" id="PTHR12788:SF10">
    <property type="entry name" value="PROTEIN-TYROSINE SULFOTRANSFERASE"/>
    <property type="match status" value="1"/>
</dbReference>
<reference evidence="2 3" key="1">
    <citation type="submission" date="2021-02" db="EMBL/GenBank/DDBJ databases">
        <title>A novel species of genus Amphritea isolated from a fishpond in China.</title>
        <authorList>
            <person name="Lu H."/>
        </authorList>
    </citation>
    <scope>NUCLEOTIDE SEQUENCE [LARGE SCALE GENOMIC DNA]</scope>
    <source>
        <strain evidence="2 3">RP18W</strain>
    </source>
</reference>
<name>A0ABS2WDN0_9GAMM</name>
<gene>
    <name evidence="2" type="ORF">JW498_20955</name>
</gene>
<dbReference type="InterPro" id="IPR027417">
    <property type="entry name" value="P-loop_NTPase"/>
</dbReference>
<dbReference type="Proteomes" id="UP000760472">
    <property type="component" value="Unassembled WGS sequence"/>
</dbReference>
<dbReference type="SUPFAM" id="SSF52540">
    <property type="entry name" value="P-loop containing nucleoside triphosphate hydrolases"/>
    <property type="match status" value="1"/>
</dbReference>
<evidence type="ECO:0000256" key="1">
    <source>
        <dbReference type="ARBA" id="ARBA00022679"/>
    </source>
</evidence>
<protein>
    <submittedName>
        <fullName evidence="2">Sulfotransferase</fullName>
    </submittedName>
</protein>
<evidence type="ECO:0000313" key="2">
    <source>
        <dbReference type="EMBL" id="MBN0989837.1"/>
    </source>
</evidence>
<proteinExistence type="predicted"/>
<comment type="caution">
    <text evidence="2">The sequence shown here is derived from an EMBL/GenBank/DDBJ whole genome shotgun (WGS) entry which is preliminary data.</text>
</comment>
<sequence length="282" mass="32197">MNIKQIPMIIVAGCQRSGTTLTGQILGAHSKTFLIDEFDGLYQFIDSYTGKNELKNQDLDKIVSAASVKYKDVRACFRCLEDLTGYIVVAKAPNVTYDYDSLVRFSDSVKVLFPVREVFSVVASMLTLKGIPMIENQIRRISENQRLSSEFSDELKILNDTSVPAYLKAALIWNIKTGMYSRFLACGFDTFVFKYEDLVAKPFDVIRKMLEHCQLPYDASVIDYKRKMKGEGPGNTSRESDINTESLNKWKNLLNTEKQLDIMRVAYPLMTDLGYKKAYLFR</sequence>
<accession>A0ABS2WDN0</accession>
<keyword evidence="3" id="KW-1185">Reference proteome</keyword>
<dbReference type="EMBL" id="JAFFZP010000058">
    <property type="protein sequence ID" value="MBN0989837.1"/>
    <property type="molecule type" value="Genomic_DNA"/>
</dbReference>
<dbReference type="RefSeq" id="WP_205210116.1">
    <property type="nucleotide sequence ID" value="NZ_JAFFZO010000011.1"/>
</dbReference>
<keyword evidence="1" id="KW-0808">Transferase</keyword>
<dbReference type="PANTHER" id="PTHR12788">
    <property type="entry name" value="PROTEIN-TYROSINE SULFOTRANSFERASE 2"/>
    <property type="match status" value="1"/>
</dbReference>